<dbReference type="STRING" id="1005944.SAMN05192576_4161"/>
<organism evidence="3 4">
    <name type="scientific">Nocardioides szechwanensis</name>
    <dbReference type="NCBI Taxonomy" id="1005944"/>
    <lineage>
        <taxon>Bacteria</taxon>
        <taxon>Bacillati</taxon>
        <taxon>Actinomycetota</taxon>
        <taxon>Actinomycetes</taxon>
        <taxon>Propionibacteriales</taxon>
        <taxon>Nocardioidaceae</taxon>
        <taxon>Nocardioides</taxon>
    </lineage>
</organism>
<dbReference type="Proteomes" id="UP000199004">
    <property type="component" value="Unassembled WGS sequence"/>
</dbReference>
<keyword evidence="2" id="KW-1133">Transmembrane helix</keyword>
<dbReference type="EMBL" id="FNIC01000009">
    <property type="protein sequence ID" value="SDO51115.1"/>
    <property type="molecule type" value="Genomic_DNA"/>
</dbReference>
<evidence type="ECO:0000313" key="4">
    <source>
        <dbReference type="Proteomes" id="UP000199004"/>
    </source>
</evidence>
<reference evidence="3 4" key="1">
    <citation type="submission" date="2016-10" db="EMBL/GenBank/DDBJ databases">
        <authorList>
            <person name="de Groot N.N."/>
        </authorList>
    </citation>
    <scope>NUCLEOTIDE SEQUENCE [LARGE SCALE GENOMIC DNA]</scope>
    <source>
        <strain evidence="3 4">CGMCC 1.11147</strain>
    </source>
</reference>
<sequence>MTSQPTGPDRPLWGPTQGSSQEPGQEQLNPHTGTGHDAHGGHRWMMLICCVPMIAIVLLLIVSGTAGSGALLWALGCVAMMAAMMFMMPGGHSHK</sequence>
<evidence type="ECO:0008006" key="5">
    <source>
        <dbReference type="Google" id="ProtNLM"/>
    </source>
</evidence>
<evidence type="ECO:0000256" key="2">
    <source>
        <dbReference type="SAM" id="Phobius"/>
    </source>
</evidence>
<proteinExistence type="predicted"/>
<feature type="transmembrane region" description="Helical" evidence="2">
    <location>
        <begin position="70"/>
        <end position="88"/>
    </location>
</feature>
<name>A0A1H0K525_9ACTN</name>
<dbReference type="AlphaFoldDB" id="A0A1H0K525"/>
<dbReference type="RefSeq" id="WP_091026720.1">
    <property type="nucleotide sequence ID" value="NZ_BKAE01000014.1"/>
</dbReference>
<evidence type="ECO:0000256" key="1">
    <source>
        <dbReference type="SAM" id="MobiDB-lite"/>
    </source>
</evidence>
<gene>
    <name evidence="3" type="ORF">SAMN05192576_4161</name>
</gene>
<feature type="transmembrane region" description="Helical" evidence="2">
    <location>
        <begin position="44"/>
        <end position="64"/>
    </location>
</feature>
<keyword evidence="4" id="KW-1185">Reference proteome</keyword>
<keyword evidence="2" id="KW-0472">Membrane</keyword>
<feature type="region of interest" description="Disordered" evidence="1">
    <location>
        <begin position="1"/>
        <end position="38"/>
    </location>
</feature>
<evidence type="ECO:0000313" key="3">
    <source>
        <dbReference type="EMBL" id="SDO51115.1"/>
    </source>
</evidence>
<protein>
    <recommendedName>
        <fullName evidence="5">DUF2933 domain-containing protein</fullName>
    </recommendedName>
</protein>
<keyword evidence="2" id="KW-0812">Transmembrane</keyword>
<accession>A0A1H0K525</accession>
<feature type="compositionally biased region" description="Polar residues" evidence="1">
    <location>
        <begin position="16"/>
        <end position="30"/>
    </location>
</feature>